<dbReference type="InterPro" id="IPR005325">
    <property type="entry name" value="DUF308_memb"/>
</dbReference>
<feature type="transmembrane region" description="Helical" evidence="1">
    <location>
        <begin position="54"/>
        <end position="76"/>
    </location>
</feature>
<gene>
    <name evidence="2" type="ORF">Ga0061079_11427</name>
</gene>
<keyword evidence="1" id="KW-1133">Transmembrane helix</keyword>
<name>A0A0X3ARP2_9FLAO</name>
<evidence type="ECO:0000256" key="1">
    <source>
        <dbReference type="SAM" id="Phobius"/>
    </source>
</evidence>
<dbReference type="AlphaFoldDB" id="A0A0X3ARP2"/>
<feature type="transmembrane region" description="Helical" evidence="1">
    <location>
        <begin position="82"/>
        <end position="101"/>
    </location>
</feature>
<dbReference type="InterPro" id="IPR052712">
    <property type="entry name" value="Acid_resist_chaperone_HdeD"/>
</dbReference>
<protein>
    <submittedName>
        <fullName evidence="2">Uncharacterized membrane protein HdeD, DUF308 family</fullName>
    </submittedName>
</protein>
<keyword evidence="1" id="KW-0812">Transmembrane</keyword>
<dbReference type="Proteomes" id="UP000182761">
    <property type="component" value="Unassembled WGS sequence"/>
</dbReference>
<dbReference type="PANTHER" id="PTHR34989">
    <property type="entry name" value="PROTEIN HDED"/>
    <property type="match status" value="1"/>
</dbReference>
<keyword evidence="1" id="KW-0472">Membrane</keyword>
<proteinExistence type="predicted"/>
<dbReference type="GO" id="GO:0005886">
    <property type="term" value="C:plasma membrane"/>
    <property type="evidence" value="ECO:0007669"/>
    <property type="project" value="TreeGrafter"/>
</dbReference>
<organism evidence="2 3">
    <name type="scientific">Apibacter mensalis</name>
    <dbReference type="NCBI Taxonomy" id="1586267"/>
    <lineage>
        <taxon>Bacteria</taxon>
        <taxon>Pseudomonadati</taxon>
        <taxon>Bacteroidota</taxon>
        <taxon>Flavobacteriia</taxon>
        <taxon>Flavobacteriales</taxon>
        <taxon>Weeksellaceae</taxon>
        <taxon>Apibacter</taxon>
    </lineage>
</organism>
<dbReference type="Pfam" id="PF03729">
    <property type="entry name" value="DUF308"/>
    <property type="match status" value="2"/>
</dbReference>
<dbReference type="STRING" id="1586267.GCA_001418685_01881"/>
<evidence type="ECO:0000313" key="3">
    <source>
        <dbReference type="Proteomes" id="UP000182761"/>
    </source>
</evidence>
<feature type="transmembrane region" description="Helical" evidence="1">
    <location>
        <begin position="139"/>
        <end position="157"/>
    </location>
</feature>
<evidence type="ECO:0000313" key="2">
    <source>
        <dbReference type="EMBL" id="CVK17012.1"/>
    </source>
</evidence>
<reference evidence="2 3" key="1">
    <citation type="submission" date="2016-01" db="EMBL/GenBank/DDBJ databases">
        <authorList>
            <person name="McClelland M."/>
            <person name="Jain A."/>
            <person name="Saraogi P."/>
            <person name="Mendelson R."/>
            <person name="Westerman R."/>
            <person name="SanMiguel P."/>
            <person name="Csonka L."/>
        </authorList>
    </citation>
    <scope>NUCLEOTIDE SEQUENCE [LARGE SCALE GENOMIC DNA]</scope>
    <source>
        <strain evidence="2 3">R-53146</strain>
    </source>
</reference>
<dbReference type="EMBL" id="FCOR01000014">
    <property type="protein sequence ID" value="CVK17012.1"/>
    <property type="molecule type" value="Genomic_DNA"/>
</dbReference>
<dbReference type="PANTHER" id="PTHR34989:SF1">
    <property type="entry name" value="PROTEIN HDED"/>
    <property type="match status" value="1"/>
</dbReference>
<accession>A0A0X3ARP2</accession>
<feature type="transmembrane region" description="Helical" evidence="1">
    <location>
        <begin position="27"/>
        <end position="47"/>
    </location>
</feature>
<sequence>MLLLGILFILAGIIVIMSPTPSLIFLTTFFSVSFLVFGIFEIIFSLSNTHTSNWGWYLAGGILDLLVGVILISSNIFTQMGILSFFIGFWLLFKGVSLIGHSFDIKNMGISNWGWLLTLGILEIILSFIIVMFPPIGLAALLIWVSISMLFLGIYYISLSFSVKKIKNNMV</sequence>
<feature type="transmembrane region" description="Helical" evidence="1">
    <location>
        <begin position="113"/>
        <end position="133"/>
    </location>
</feature>
<keyword evidence="3" id="KW-1185">Reference proteome</keyword>